<protein>
    <submittedName>
        <fullName evidence="7">Putative cyclic nucleotide-gated ion channel 8</fullName>
    </submittedName>
</protein>
<organism evidence="7">
    <name type="scientific">Aegilops tauschii</name>
    <name type="common">Tausch's goatgrass</name>
    <name type="synonym">Aegilops squarrosa</name>
    <dbReference type="NCBI Taxonomy" id="37682"/>
    <lineage>
        <taxon>Eukaryota</taxon>
        <taxon>Viridiplantae</taxon>
        <taxon>Streptophyta</taxon>
        <taxon>Embryophyta</taxon>
        <taxon>Tracheophyta</taxon>
        <taxon>Spermatophyta</taxon>
        <taxon>Magnoliopsida</taxon>
        <taxon>Liliopsida</taxon>
        <taxon>Poales</taxon>
        <taxon>Poaceae</taxon>
        <taxon>BOP clade</taxon>
        <taxon>Pooideae</taxon>
        <taxon>Triticodae</taxon>
        <taxon>Triticeae</taxon>
        <taxon>Triticinae</taxon>
        <taxon>Aegilops</taxon>
    </lineage>
</organism>
<evidence type="ECO:0000256" key="5">
    <source>
        <dbReference type="ARBA" id="ARBA00023303"/>
    </source>
</evidence>
<evidence type="ECO:0000313" key="7">
    <source>
        <dbReference type="EnsemblPlants" id="EMT29846"/>
    </source>
</evidence>
<dbReference type="PANTHER" id="PTHR45651:SF98">
    <property type="entry name" value="OS03G0646300 PROTEIN"/>
    <property type="match status" value="1"/>
</dbReference>
<dbReference type="GO" id="GO:0005216">
    <property type="term" value="F:monoatomic ion channel activity"/>
    <property type="evidence" value="ECO:0007669"/>
    <property type="project" value="InterPro"/>
</dbReference>
<keyword evidence="5" id="KW-0406">Ion transport</keyword>
<dbReference type="PANTHER" id="PTHR45651">
    <property type="entry name" value="CYCLIC NUCLEOTIDE-GATED ION CHANNEL 15-RELATED-RELATED"/>
    <property type="match status" value="1"/>
</dbReference>
<dbReference type="Gene3D" id="1.10.287.70">
    <property type="match status" value="1"/>
</dbReference>
<keyword evidence="2" id="KW-0812">Transmembrane</keyword>
<keyword evidence="4" id="KW-0472">Membrane</keyword>
<dbReference type="Pfam" id="PF00520">
    <property type="entry name" value="Ion_trans"/>
    <property type="match status" value="1"/>
</dbReference>
<keyword evidence="5" id="KW-0813">Transport</keyword>
<feature type="domain" description="Ion transport" evidence="6">
    <location>
        <begin position="31"/>
        <end position="354"/>
    </location>
</feature>
<sequence length="363" mass="41321">MAAVFQEDLKNTSQKIFDPQDRILVRLNRSFLISCIISIAIDPMFFYGPRVREEQLPGEKNTNLCIGIDPGLAISTAVVRTLFDIFFLARIALQFRTAFIAPSSRVFGRGELVIDTVEIAKRYCRRFFIADVFSVLPLPQIVIWKFLYREDKTAVLETKDRLLFIIIAQYVPRLVRIYPLSTELKRTSGVFAETALAGAAYYLLWYMLASHIVGAFWYLLSIERVTDCWRFSCNEFPGCNQIYMYCGKTESNEEYTEWTTVIRQVITENCQPTDDGEMPFDYGMYSSAVTSAVTTSKDMTTKLLFCLWWGLANLSTLGQGLKTTIYTGESLFAITLATFGLILMAMLIGNIQVNNLYIFFGTG</sequence>
<dbReference type="EnsemblPlants" id="EMT29846">
    <property type="protein sequence ID" value="EMT29846"/>
    <property type="gene ID" value="F775_11010"/>
</dbReference>
<dbReference type="InterPro" id="IPR005821">
    <property type="entry name" value="Ion_trans_dom"/>
</dbReference>
<proteinExistence type="predicted"/>
<dbReference type="GO" id="GO:0016020">
    <property type="term" value="C:membrane"/>
    <property type="evidence" value="ECO:0007669"/>
    <property type="project" value="UniProtKB-SubCell"/>
</dbReference>
<evidence type="ECO:0000256" key="1">
    <source>
        <dbReference type="ARBA" id="ARBA00004141"/>
    </source>
</evidence>
<reference evidence="7" key="1">
    <citation type="submission" date="2015-06" db="UniProtKB">
        <authorList>
            <consortium name="EnsemblPlants"/>
        </authorList>
    </citation>
    <scope>IDENTIFICATION</scope>
</reference>
<comment type="subcellular location">
    <subcellularLocation>
        <location evidence="1">Membrane</location>
        <topology evidence="1">Multi-pass membrane protein</topology>
    </subcellularLocation>
</comment>
<keyword evidence="3" id="KW-1133">Transmembrane helix</keyword>
<name>M8D0Z3_AEGTA</name>
<evidence type="ECO:0000259" key="6">
    <source>
        <dbReference type="Pfam" id="PF00520"/>
    </source>
</evidence>
<evidence type="ECO:0000256" key="2">
    <source>
        <dbReference type="ARBA" id="ARBA00022692"/>
    </source>
</evidence>
<dbReference type="AlphaFoldDB" id="M8D0Z3"/>
<evidence type="ECO:0000256" key="4">
    <source>
        <dbReference type="ARBA" id="ARBA00023136"/>
    </source>
</evidence>
<evidence type="ECO:0000256" key="3">
    <source>
        <dbReference type="ARBA" id="ARBA00022989"/>
    </source>
</evidence>
<keyword evidence="5" id="KW-0407">Ion channel</keyword>
<dbReference type="SUPFAM" id="SSF81324">
    <property type="entry name" value="Voltage-gated potassium channels"/>
    <property type="match status" value="1"/>
</dbReference>
<accession>M8D0Z3</accession>